<dbReference type="InterPro" id="IPR016780">
    <property type="entry name" value="UCP020893"/>
</dbReference>
<sequence length="189" mass="21546">MSETTLQIPSSVTFEEAIHLTQELLEQIPLKQLTEEQIYTLVKDLVNNLNGARGFFVVYLTDEYSLDPSVYRAVISALKTSPEILSQLLTKNLAMSTAMAITHTRNNDLQMAQQSKNVQQRTAQLIEDLQLPNLFEELKKLHQTIENQEGSYQSFLDKWKYDAEQRQAIHQIVSKTIEGNPNENFASSS</sequence>
<dbReference type="STRING" id="65393.PCC7424_0676"/>
<dbReference type="HOGENOM" id="CLU_128733_0_0_3"/>
<accession>B7KFU2</accession>
<dbReference type="PIRSF" id="PIRSF020893">
    <property type="entry name" value="UCP020893"/>
    <property type="match status" value="1"/>
</dbReference>
<evidence type="ECO:0000313" key="2">
    <source>
        <dbReference type="Proteomes" id="UP000002384"/>
    </source>
</evidence>
<dbReference type="Proteomes" id="UP000002384">
    <property type="component" value="Chromosome"/>
</dbReference>
<proteinExistence type="predicted"/>
<gene>
    <name evidence="1" type="ordered locus">PCC7424_0676</name>
</gene>
<keyword evidence="2" id="KW-1185">Reference proteome</keyword>
<dbReference type="AlphaFoldDB" id="B7KFU2"/>
<dbReference type="OrthoDB" id="465343at2"/>
<dbReference type="eggNOG" id="ENOG50314QQ">
    <property type="taxonomic scope" value="Bacteria"/>
</dbReference>
<evidence type="ECO:0000313" key="1">
    <source>
        <dbReference type="EMBL" id="ACK69135.1"/>
    </source>
</evidence>
<name>B7KFU2_GLOC7</name>
<reference evidence="2" key="1">
    <citation type="journal article" date="2011" name="MBio">
        <title>Novel metabolic attributes of the genus Cyanothece, comprising a group of unicellular nitrogen-fixing Cyanobacteria.</title>
        <authorList>
            <person name="Bandyopadhyay A."/>
            <person name="Elvitigala T."/>
            <person name="Welsh E."/>
            <person name="Stockel J."/>
            <person name="Liberton M."/>
            <person name="Min H."/>
            <person name="Sherman L.A."/>
            <person name="Pakrasi H.B."/>
        </authorList>
    </citation>
    <scope>NUCLEOTIDE SEQUENCE [LARGE SCALE GENOMIC DNA]</scope>
    <source>
        <strain evidence="2">PCC 7424</strain>
    </source>
</reference>
<dbReference type="EMBL" id="CP001291">
    <property type="protein sequence ID" value="ACK69135.1"/>
    <property type="molecule type" value="Genomic_DNA"/>
</dbReference>
<dbReference type="RefSeq" id="WP_012598082.1">
    <property type="nucleotide sequence ID" value="NC_011729.1"/>
</dbReference>
<dbReference type="KEGG" id="cyc:PCC7424_0676"/>
<protein>
    <submittedName>
        <fullName evidence="1">Uncharacterized protein</fullName>
    </submittedName>
</protein>
<organism evidence="1 2">
    <name type="scientific">Gloeothece citriformis (strain PCC 7424)</name>
    <name type="common">Cyanothece sp. (strain PCC 7424)</name>
    <dbReference type="NCBI Taxonomy" id="65393"/>
    <lineage>
        <taxon>Bacteria</taxon>
        <taxon>Bacillati</taxon>
        <taxon>Cyanobacteriota</taxon>
        <taxon>Cyanophyceae</taxon>
        <taxon>Oscillatoriophycideae</taxon>
        <taxon>Chroococcales</taxon>
        <taxon>Aphanothecaceae</taxon>
        <taxon>Gloeothece</taxon>
        <taxon>Gloeothece citriformis</taxon>
    </lineage>
</organism>